<dbReference type="EMBL" id="KL363203">
    <property type="protein sequence ID" value="KFD55023.1"/>
    <property type="molecule type" value="Genomic_DNA"/>
</dbReference>
<dbReference type="Proteomes" id="UP000030758">
    <property type="component" value="Unassembled WGS sequence"/>
</dbReference>
<sequence length="76" mass="8114">MIFSCKGRIAINDIGILDCSSSSLMQSSKDMPTDATDAPPVVQGQYVGVKSVQYTTSGKQSASAAVVIHAWRMETF</sequence>
<dbReference type="Proteomes" id="UP000030764">
    <property type="component" value="Unassembled WGS sequence"/>
</dbReference>
<name>A0A085MCS7_9BILA</name>
<evidence type="ECO:0000313" key="1">
    <source>
        <dbReference type="EMBL" id="KFD55023.1"/>
    </source>
</evidence>
<protein>
    <submittedName>
        <fullName evidence="1">Uncharacterized protein</fullName>
    </submittedName>
</protein>
<dbReference type="EMBL" id="KL367479">
    <property type="protein sequence ID" value="KFD72138.1"/>
    <property type="molecule type" value="Genomic_DNA"/>
</dbReference>
<accession>A0A085MCS7</accession>
<evidence type="ECO:0000313" key="2">
    <source>
        <dbReference type="EMBL" id="KFD72138.1"/>
    </source>
</evidence>
<proteinExistence type="predicted"/>
<organism evidence="1 3">
    <name type="scientific">Trichuris suis</name>
    <name type="common">pig whipworm</name>
    <dbReference type="NCBI Taxonomy" id="68888"/>
    <lineage>
        <taxon>Eukaryota</taxon>
        <taxon>Metazoa</taxon>
        <taxon>Ecdysozoa</taxon>
        <taxon>Nematoda</taxon>
        <taxon>Enoplea</taxon>
        <taxon>Dorylaimia</taxon>
        <taxon>Trichinellida</taxon>
        <taxon>Trichuridae</taxon>
        <taxon>Trichuris</taxon>
    </lineage>
</organism>
<gene>
    <name evidence="1" type="ORF">M513_04205</name>
    <name evidence="2" type="ORF">M514_04205</name>
</gene>
<reference evidence="1 3" key="1">
    <citation type="journal article" date="2014" name="Nat. Genet.">
        <title>Genome and transcriptome of the porcine whipworm Trichuris suis.</title>
        <authorList>
            <person name="Jex A.R."/>
            <person name="Nejsum P."/>
            <person name="Schwarz E.M."/>
            <person name="Hu L."/>
            <person name="Young N.D."/>
            <person name="Hall R.S."/>
            <person name="Korhonen P.K."/>
            <person name="Liao S."/>
            <person name="Thamsborg S."/>
            <person name="Xia J."/>
            <person name="Xu P."/>
            <person name="Wang S."/>
            <person name="Scheerlinck J.P."/>
            <person name="Hofmann A."/>
            <person name="Sternberg P.W."/>
            <person name="Wang J."/>
            <person name="Gasser R.B."/>
        </authorList>
    </citation>
    <scope>NUCLEOTIDE SEQUENCE [LARGE SCALE GENOMIC DNA]</scope>
    <source>
        <strain evidence="2">DCEP-RM93F</strain>
        <strain evidence="1">DCEP-RM93M</strain>
    </source>
</reference>
<keyword evidence="3" id="KW-1185">Reference proteome</keyword>
<evidence type="ECO:0000313" key="3">
    <source>
        <dbReference type="Proteomes" id="UP000030764"/>
    </source>
</evidence>
<dbReference type="AlphaFoldDB" id="A0A085MCS7"/>